<proteinExistence type="predicted"/>
<feature type="region of interest" description="Disordered" evidence="1">
    <location>
        <begin position="34"/>
        <end position="93"/>
    </location>
</feature>
<dbReference type="InParanoid" id="A0A0H2R411"/>
<dbReference type="AlphaFoldDB" id="A0A0H2R411"/>
<dbReference type="Proteomes" id="UP000053477">
    <property type="component" value="Unassembled WGS sequence"/>
</dbReference>
<sequence length="269" mass="30392">MRRKYHSVEEFNVAARARAARYYAINKDRIKNRRLERKEKLYPKPQPSPLYPPTSSIAHSCPSPSPSSATSECEDSPSPCDAPSPSTNSLDASSQNLEHEIWPLLRIPNPYIAVAPFSESDEVFDGCIPTILAEDLKRARRGAPIPSRVEDSCYHWQLAFAGFLRGGSILNIVYRDLLRTSNRDKQKFREYIMLEVNLVWTEDAVHEAIRHAKDNDPSERSRACQVSRGLGRLARHLTVAIRELILFRRDGVKALSDAAHTGALKFNLV</sequence>
<gene>
    <name evidence="2" type="ORF">SCHPADRAFT_947868</name>
</gene>
<accession>A0A0H2R411</accession>
<organism evidence="2 3">
    <name type="scientific">Schizopora paradoxa</name>
    <dbReference type="NCBI Taxonomy" id="27342"/>
    <lineage>
        <taxon>Eukaryota</taxon>
        <taxon>Fungi</taxon>
        <taxon>Dikarya</taxon>
        <taxon>Basidiomycota</taxon>
        <taxon>Agaricomycotina</taxon>
        <taxon>Agaricomycetes</taxon>
        <taxon>Hymenochaetales</taxon>
        <taxon>Schizoporaceae</taxon>
        <taxon>Schizopora</taxon>
    </lineage>
</organism>
<name>A0A0H2R411_9AGAM</name>
<evidence type="ECO:0000313" key="3">
    <source>
        <dbReference type="Proteomes" id="UP000053477"/>
    </source>
</evidence>
<evidence type="ECO:0000313" key="2">
    <source>
        <dbReference type="EMBL" id="KLO04228.1"/>
    </source>
</evidence>
<reference evidence="2 3" key="1">
    <citation type="submission" date="2015-04" db="EMBL/GenBank/DDBJ databases">
        <title>Complete genome sequence of Schizopora paradoxa KUC8140, a cosmopolitan wood degrader in East Asia.</title>
        <authorList>
            <consortium name="DOE Joint Genome Institute"/>
            <person name="Min B."/>
            <person name="Park H."/>
            <person name="Jang Y."/>
            <person name="Kim J.-J."/>
            <person name="Kim K.H."/>
            <person name="Pangilinan J."/>
            <person name="Lipzen A."/>
            <person name="Riley R."/>
            <person name="Grigoriev I.V."/>
            <person name="Spatafora J.W."/>
            <person name="Choi I.-G."/>
        </authorList>
    </citation>
    <scope>NUCLEOTIDE SEQUENCE [LARGE SCALE GENOMIC DNA]</scope>
    <source>
        <strain evidence="2 3">KUC8140</strain>
    </source>
</reference>
<feature type="compositionally biased region" description="Low complexity" evidence="1">
    <location>
        <begin position="53"/>
        <end position="86"/>
    </location>
</feature>
<evidence type="ECO:0000256" key="1">
    <source>
        <dbReference type="SAM" id="MobiDB-lite"/>
    </source>
</evidence>
<protein>
    <submittedName>
        <fullName evidence="2">Uncharacterized protein</fullName>
    </submittedName>
</protein>
<dbReference type="EMBL" id="KQ086637">
    <property type="protein sequence ID" value="KLO04228.1"/>
    <property type="molecule type" value="Genomic_DNA"/>
</dbReference>
<keyword evidence="3" id="KW-1185">Reference proteome</keyword>